<evidence type="ECO:0000256" key="1">
    <source>
        <dbReference type="SAM" id="MobiDB-lite"/>
    </source>
</evidence>
<gene>
    <name evidence="4" type="ORF">PECAL_5P13660</name>
</gene>
<evidence type="ECO:0000313" key="4">
    <source>
        <dbReference type="EMBL" id="CAH0376774.1"/>
    </source>
</evidence>
<protein>
    <recommendedName>
        <fullName evidence="6">Glycosyl transferase CAP10 domain-containing protein</fullName>
    </recommendedName>
</protein>
<organism evidence="4 5">
    <name type="scientific">Pelagomonas calceolata</name>
    <dbReference type="NCBI Taxonomy" id="35677"/>
    <lineage>
        <taxon>Eukaryota</taxon>
        <taxon>Sar</taxon>
        <taxon>Stramenopiles</taxon>
        <taxon>Ochrophyta</taxon>
        <taxon>Pelagophyceae</taxon>
        <taxon>Pelagomonadales</taxon>
        <taxon>Pelagomonadaceae</taxon>
        <taxon>Pelagomonas</taxon>
    </lineage>
</organism>
<evidence type="ECO:0000256" key="3">
    <source>
        <dbReference type="SAM" id="SignalP"/>
    </source>
</evidence>
<dbReference type="PANTHER" id="PTHR12203:SF35">
    <property type="entry name" value="PROTEIN O-GLUCOSYLTRANSFERASE 1"/>
    <property type="match status" value="1"/>
</dbReference>
<keyword evidence="5" id="KW-1185">Reference proteome</keyword>
<keyword evidence="2" id="KW-0472">Membrane</keyword>
<keyword evidence="2" id="KW-0812">Transmembrane</keyword>
<dbReference type="PANTHER" id="PTHR12203">
    <property type="entry name" value="KDEL LYS-ASP-GLU-LEU CONTAINING - RELATED"/>
    <property type="match status" value="1"/>
</dbReference>
<dbReference type="OrthoDB" id="10597277at2759"/>
<name>A0A8J2SUS2_9STRA</name>
<proteinExistence type="predicted"/>
<keyword evidence="3" id="KW-0732">Signal</keyword>
<dbReference type="AlphaFoldDB" id="A0A8J2SUS2"/>
<sequence>MGMRALVVLLAAVAQANEKTHLRIRKGSPGSGAQVDAVDGSPWQPSAQQARRGVARDDGDWFAAMAGELRKSLNDTRFGKRAMPHDAMKARNLLRHILTKEKLRDSLILVLGGRLYSTQQYLHADKAKKHLLLLAAIQRRFGRLPNVFMIHETSSAGVCYYDKRLQMIPTTVIAKRGGYDDCGLLVPNPYFGRGDVGTSWAATIAELQDAANAVKERIPRVFWRGAVDNHEPSPSGRYPCEREWGNYARLESLALTREHPDLFDSKCNTLCAPRDEAAHPCDDLPYDASMTAMIKNNMSRVRDDVMYGERDYANYKYVLNLPGKTDGSYSRNLNHLWAVGSAVLLWDGPVVEWLYPALKHGETHASVSRSSAKSVVDDLQANPMKYKRLVEGAQRVQRELVSPEGLDRYMRIVVQELRKAQSQHLILDAPEDVASVFEGLDCAKLGLMETFVIHEHSQQRRYVEVGHRKVTDCQKFVNVTRWAQSVNDKDWLDEIKRDLKNDRDLRYNLTHSSAGDAKERLLDLEAEHAAHRMKIREVCTACAKKHCSVKTLDFCKRASRGYERLTRIPQHHNHDGRRLLDGGRGTYAVARAAVFRNKWVRVLMMCLDILGLVVAAVGVGGLLYVFREFHRTFDDTASGRRKRANSIDSSTNLLI</sequence>
<feature type="region of interest" description="Disordered" evidence="1">
    <location>
        <begin position="24"/>
        <end position="45"/>
    </location>
</feature>
<keyword evidence="2" id="KW-1133">Transmembrane helix</keyword>
<reference evidence="4" key="1">
    <citation type="submission" date="2021-11" db="EMBL/GenBank/DDBJ databases">
        <authorList>
            <consortium name="Genoscope - CEA"/>
            <person name="William W."/>
        </authorList>
    </citation>
    <scope>NUCLEOTIDE SEQUENCE</scope>
</reference>
<accession>A0A8J2SUS2</accession>
<dbReference type="Proteomes" id="UP000789595">
    <property type="component" value="Unassembled WGS sequence"/>
</dbReference>
<evidence type="ECO:0008006" key="6">
    <source>
        <dbReference type="Google" id="ProtNLM"/>
    </source>
</evidence>
<feature type="signal peptide" evidence="3">
    <location>
        <begin position="1"/>
        <end position="16"/>
    </location>
</feature>
<feature type="chain" id="PRO_5035173852" description="Glycosyl transferase CAP10 domain-containing protein" evidence="3">
    <location>
        <begin position="17"/>
        <end position="655"/>
    </location>
</feature>
<dbReference type="EMBL" id="CAKKNE010000005">
    <property type="protein sequence ID" value="CAH0376774.1"/>
    <property type="molecule type" value="Genomic_DNA"/>
</dbReference>
<comment type="caution">
    <text evidence="4">The sequence shown here is derived from an EMBL/GenBank/DDBJ whole genome shotgun (WGS) entry which is preliminary data.</text>
</comment>
<evidence type="ECO:0000313" key="5">
    <source>
        <dbReference type="Proteomes" id="UP000789595"/>
    </source>
</evidence>
<dbReference type="InterPro" id="IPR051091">
    <property type="entry name" value="O-Glucosyltr/Glycosyltrsf_90"/>
</dbReference>
<evidence type="ECO:0000256" key="2">
    <source>
        <dbReference type="SAM" id="Phobius"/>
    </source>
</evidence>
<feature type="transmembrane region" description="Helical" evidence="2">
    <location>
        <begin position="599"/>
        <end position="626"/>
    </location>
</feature>